<feature type="domain" description="Membrane transport protein MMPL" evidence="7">
    <location>
        <begin position="245"/>
        <end position="438"/>
    </location>
</feature>
<dbReference type="GO" id="GO:0005886">
    <property type="term" value="C:plasma membrane"/>
    <property type="evidence" value="ECO:0007669"/>
    <property type="project" value="UniProtKB-SubCell"/>
</dbReference>
<evidence type="ECO:0000256" key="2">
    <source>
        <dbReference type="ARBA" id="ARBA00022475"/>
    </source>
</evidence>
<feature type="transmembrane region" description="Helical" evidence="6">
    <location>
        <begin position="831"/>
        <end position="854"/>
    </location>
</feature>
<name>A0A484H6I2_9ZZZZ</name>
<dbReference type="PANTHER" id="PTHR33406">
    <property type="entry name" value="MEMBRANE PROTEIN MJ1562-RELATED"/>
    <property type="match status" value="1"/>
</dbReference>
<dbReference type="InterPro" id="IPR050545">
    <property type="entry name" value="Mycobact_MmpL"/>
</dbReference>
<dbReference type="EMBL" id="LR026963">
    <property type="protein sequence ID" value="VBB69011.1"/>
    <property type="molecule type" value="Genomic_DNA"/>
</dbReference>
<comment type="subcellular location">
    <subcellularLocation>
        <location evidence="1">Cell membrane</location>
        <topology evidence="1">Multi-pass membrane protein</topology>
    </subcellularLocation>
</comment>
<dbReference type="Pfam" id="PF03176">
    <property type="entry name" value="MMPL"/>
    <property type="match status" value="2"/>
</dbReference>
<feature type="transmembrane region" description="Helical" evidence="6">
    <location>
        <begin position="400"/>
        <end position="424"/>
    </location>
</feature>
<keyword evidence="2" id="KW-1003">Cell membrane</keyword>
<dbReference type="InterPro" id="IPR017841">
    <property type="entry name" value="Hopanoid_biosynth_HpnN"/>
</dbReference>
<feature type="transmembrane region" description="Helical" evidence="6">
    <location>
        <begin position="18"/>
        <end position="37"/>
    </location>
</feature>
<dbReference type="Gene3D" id="1.20.1640.10">
    <property type="entry name" value="Multidrug efflux transporter AcrB transmembrane domain"/>
    <property type="match status" value="2"/>
</dbReference>
<protein>
    <submittedName>
        <fullName evidence="8">Hopanoid-associated RND transporter, HpnN</fullName>
    </submittedName>
</protein>
<feature type="transmembrane region" description="Helical" evidence="6">
    <location>
        <begin position="761"/>
        <end position="782"/>
    </location>
</feature>
<sequence length="874" mass="95574">MTICNRVLQAWVKLMQKVALFVVLVTAAMTIAAGWYVTSHFKVNTNTSDMLSRDLPFRQLSQELDAVFPQFSDTLVIVIDGATPDLANQATLQLTNRLRQQPNLFGTVHDLAGDPFFHQHSLLYMDVTALEKLSDRLATAQPFLSTLYRDPTLKGLADVLALALDQENDTTGQATMALMLRQIAVVVEAQAQGRFASLSWEQVMQDDSSSRQRRVLVIQPPLDFTTLHPARGAMVSLQALAIELDLTPAHGIQVRLTGSVALAEEELESVEASIGLANVTSLVLVSLLLIVGLRSIKLFIYSLVVLIVGLTFTTAIALLLVEKFNLISVAFAVLFIGLSVDFSIHFCLRYGEHMKKCPKNAAVLTTTSIGGPLTLTAVGAAIGFFSFLPTPYQGFAELGLIAGVGMFIALLTNLTVLPALLRLLPVRATPCRKHAIRPLQFLTWLLAARSPRALKSTAALFLLASVAVLPATRFDLDPLNLKDHTTESVHALRDIMRDERWDSQSIIMLADSPLQAHTLTERLSHIPTVAKVTTLSDYVPQEQDEKLRLISDLATFLSPLFVRSERLSDPSPLAVQQALAALERTLAAPPTLEPETRRLQVALRRLDLNDQTVLQELETALLATLPQQLEILRQGLQAGPVAMADLPTALYAREITTDGRMRVAIHPQEDLSDREALRRFVKTVQAVVPQATGTPVSLYESSKVVLDSFIFATFTTICILLILLVFLLRRTRDIIMTFLPLLIASLLTNSFAVVTGIHYNFANIIALPLLFGLGMANGIQLVFRERLEHGLLALLDTSTPQAITLSALTTIASFGSLALSTHPGTASMGLLLSIAVTVTLMTTLLVLPALMLAWPRPHYTTSAPSMPPRSIPRP</sequence>
<evidence type="ECO:0000256" key="3">
    <source>
        <dbReference type="ARBA" id="ARBA00022692"/>
    </source>
</evidence>
<evidence type="ECO:0000256" key="1">
    <source>
        <dbReference type="ARBA" id="ARBA00004651"/>
    </source>
</evidence>
<dbReference type="AlphaFoldDB" id="A0A484H6I2"/>
<feature type="transmembrane region" description="Helical" evidence="6">
    <location>
        <begin position="360"/>
        <end position="388"/>
    </location>
</feature>
<evidence type="ECO:0000256" key="4">
    <source>
        <dbReference type="ARBA" id="ARBA00022989"/>
    </source>
</evidence>
<evidence type="ECO:0000259" key="7">
    <source>
        <dbReference type="Pfam" id="PF03176"/>
    </source>
</evidence>
<feature type="transmembrane region" description="Helical" evidence="6">
    <location>
        <begin position="272"/>
        <end position="291"/>
    </location>
</feature>
<feature type="transmembrane region" description="Helical" evidence="6">
    <location>
        <begin position="709"/>
        <end position="728"/>
    </location>
</feature>
<organism evidence="8">
    <name type="scientific">invertebrate metagenome</name>
    <dbReference type="NCBI Taxonomy" id="1711999"/>
    <lineage>
        <taxon>unclassified sequences</taxon>
        <taxon>metagenomes</taxon>
        <taxon>organismal metagenomes</taxon>
    </lineage>
</organism>
<dbReference type="NCBIfam" id="TIGR03480">
    <property type="entry name" value="HpnN"/>
    <property type="match status" value="1"/>
</dbReference>
<reference evidence="8" key="1">
    <citation type="submission" date="2018-10" db="EMBL/GenBank/DDBJ databases">
        <authorList>
            <person name="Gruber-Vodicka H."/>
            <person name="Jaeckle O."/>
        </authorList>
    </citation>
    <scope>NUCLEOTIDE SEQUENCE</scope>
</reference>
<evidence type="ECO:0000256" key="5">
    <source>
        <dbReference type="ARBA" id="ARBA00023136"/>
    </source>
</evidence>
<feature type="transmembrane region" description="Helical" evidence="6">
    <location>
        <begin position="326"/>
        <end position="348"/>
    </location>
</feature>
<accession>A0A484H6I2</accession>
<feature type="domain" description="Membrane transport protein MMPL" evidence="7">
    <location>
        <begin position="674"/>
        <end position="853"/>
    </location>
</feature>
<proteinExistence type="predicted"/>
<keyword evidence="3 6" id="KW-0812">Transmembrane</keyword>
<dbReference type="PANTHER" id="PTHR33406:SF13">
    <property type="entry name" value="MEMBRANE PROTEIN YDFJ"/>
    <property type="match status" value="1"/>
</dbReference>
<feature type="transmembrane region" description="Helical" evidence="6">
    <location>
        <begin position="298"/>
        <end position="320"/>
    </location>
</feature>
<keyword evidence="4 6" id="KW-1133">Transmembrane helix</keyword>
<evidence type="ECO:0000313" key="8">
    <source>
        <dbReference type="EMBL" id="VBB69011.1"/>
    </source>
</evidence>
<evidence type="ECO:0000256" key="6">
    <source>
        <dbReference type="SAM" id="Phobius"/>
    </source>
</evidence>
<dbReference type="InterPro" id="IPR004869">
    <property type="entry name" value="MMPL_dom"/>
</dbReference>
<gene>
    <name evidence="8" type="ORF">RIEGSTA812A_PEG_484</name>
</gene>
<keyword evidence="5 6" id="KW-0472">Membrane</keyword>
<feature type="transmembrane region" description="Helical" evidence="6">
    <location>
        <begin position="734"/>
        <end position="754"/>
    </location>
</feature>
<dbReference type="SUPFAM" id="SSF82866">
    <property type="entry name" value="Multidrug efflux transporter AcrB transmembrane domain"/>
    <property type="match status" value="2"/>
</dbReference>